<comment type="caution">
    <text evidence="1">The sequence shown here is derived from an EMBL/GenBank/DDBJ whole genome shotgun (WGS) entry which is preliminary data.</text>
</comment>
<protein>
    <recommendedName>
        <fullName evidence="2">Outer membrane lipoprotein BamD-like domain-containing protein</fullName>
    </recommendedName>
</protein>
<dbReference type="InterPro" id="IPR011990">
    <property type="entry name" value="TPR-like_helical_dom_sf"/>
</dbReference>
<gene>
    <name evidence="1" type="ORF">S06H3_27092</name>
</gene>
<proteinExistence type="predicted"/>
<accession>X1MKV8</accession>
<organism evidence="1">
    <name type="scientific">marine sediment metagenome</name>
    <dbReference type="NCBI Taxonomy" id="412755"/>
    <lineage>
        <taxon>unclassified sequences</taxon>
        <taxon>metagenomes</taxon>
        <taxon>ecological metagenomes</taxon>
    </lineage>
</organism>
<feature type="non-terminal residue" evidence="1">
    <location>
        <position position="53"/>
    </location>
</feature>
<dbReference type="EMBL" id="BARV01015696">
    <property type="protein sequence ID" value="GAI32282.1"/>
    <property type="molecule type" value="Genomic_DNA"/>
</dbReference>
<dbReference type="Gene3D" id="1.25.40.10">
    <property type="entry name" value="Tetratricopeptide repeat domain"/>
    <property type="match status" value="1"/>
</dbReference>
<evidence type="ECO:0008006" key="2">
    <source>
        <dbReference type="Google" id="ProtNLM"/>
    </source>
</evidence>
<dbReference type="SUPFAM" id="SSF48452">
    <property type="entry name" value="TPR-like"/>
    <property type="match status" value="1"/>
</dbReference>
<evidence type="ECO:0000313" key="1">
    <source>
        <dbReference type="EMBL" id="GAI32282.1"/>
    </source>
</evidence>
<dbReference type="AlphaFoldDB" id="X1MKV8"/>
<reference evidence="1" key="1">
    <citation type="journal article" date="2014" name="Front. Microbiol.">
        <title>High frequency of phylogenetically diverse reductive dehalogenase-homologous genes in deep subseafloor sedimentary metagenomes.</title>
        <authorList>
            <person name="Kawai M."/>
            <person name="Futagami T."/>
            <person name="Toyoda A."/>
            <person name="Takaki Y."/>
            <person name="Nishi S."/>
            <person name="Hori S."/>
            <person name="Arai W."/>
            <person name="Tsubouchi T."/>
            <person name="Morono Y."/>
            <person name="Uchiyama I."/>
            <person name="Ito T."/>
            <person name="Fujiyama A."/>
            <person name="Inagaki F."/>
            <person name="Takami H."/>
        </authorList>
    </citation>
    <scope>NUCLEOTIDE SEQUENCE</scope>
    <source>
        <strain evidence="1">Expedition CK06-06</strain>
    </source>
</reference>
<name>X1MKV8_9ZZZZ</name>
<sequence>MRIAEIYYNRKDYSEALDSLEKAETRYSKGYLQYERLLLKAQCYIILQRFEKR</sequence>